<feature type="domain" description="J" evidence="3">
    <location>
        <begin position="78"/>
        <end position="153"/>
    </location>
</feature>
<dbReference type="SMART" id="SM00271">
    <property type="entry name" value="DnaJ"/>
    <property type="match status" value="1"/>
</dbReference>
<dbReference type="InterPro" id="IPR004640">
    <property type="entry name" value="HscB"/>
</dbReference>
<accession>A0A8H5EVT0</accession>
<gene>
    <name evidence="4" type="ORF">D9611_006823</name>
</gene>
<dbReference type="Gene3D" id="1.20.1280.20">
    <property type="entry name" value="HscB, C-terminal domain"/>
    <property type="match status" value="1"/>
</dbReference>
<dbReference type="GO" id="GO:0005739">
    <property type="term" value="C:mitochondrion"/>
    <property type="evidence" value="ECO:0007669"/>
    <property type="project" value="TreeGrafter"/>
</dbReference>
<protein>
    <recommendedName>
        <fullName evidence="3">J domain-containing protein</fullName>
    </recommendedName>
</protein>
<dbReference type="CDD" id="cd06257">
    <property type="entry name" value="DnaJ"/>
    <property type="match status" value="1"/>
</dbReference>
<evidence type="ECO:0000259" key="3">
    <source>
        <dbReference type="PROSITE" id="PS50076"/>
    </source>
</evidence>
<dbReference type="OrthoDB" id="448954at2759"/>
<keyword evidence="5" id="KW-1185">Reference proteome</keyword>
<dbReference type="Proteomes" id="UP000541558">
    <property type="component" value="Unassembled WGS sequence"/>
</dbReference>
<dbReference type="InterPro" id="IPR036869">
    <property type="entry name" value="J_dom_sf"/>
</dbReference>
<dbReference type="SUPFAM" id="SSF46565">
    <property type="entry name" value="Chaperone J-domain"/>
    <property type="match status" value="1"/>
</dbReference>
<dbReference type="GO" id="GO:0051259">
    <property type="term" value="P:protein complex oligomerization"/>
    <property type="evidence" value="ECO:0007669"/>
    <property type="project" value="InterPro"/>
</dbReference>
<dbReference type="PROSITE" id="PS50076">
    <property type="entry name" value="DNAJ_2"/>
    <property type="match status" value="1"/>
</dbReference>
<reference evidence="4 5" key="1">
    <citation type="journal article" date="2020" name="ISME J.">
        <title>Uncovering the hidden diversity of litter-decomposition mechanisms in mushroom-forming fungi.</title>
        <authorList>
            <person name="Floudas D."/>
            <person name="Bentzer J."/>
            <person name="Ahren D."/>
            <person name="Johansson T."/>
            <person name="Persson P."/>
            <person name="Tunlid A."/>
        </authorList>
    </citation>
    <scope>NUCLEOTIDE SEQUENCE [LARGE SCALE GENOMIC DNA]</scope>
    <source>
        <strain evidence="4 5">CBS 175.51</strain>
    </source>
</reference>
<dbReference type="PANTHER" id="PTHR14021">
    <property type="entry name" value="IRON-SULFUR CLUSTER CO-CHAPERONE PROTEIN HSCB"/>
    <property type="match status" value="1"/>
</dbReference>
<dbReference type="PANTHER" id="PTHR14021:SF15">
    <property type="entry name" value="IRON-SULFUR CLUSTER CO-CHAPERONE PROTEIN HSCB"/>
    <property type="match status" value="1"/>
</dbReference>
<dbReference type="NCBIfam" id="TIGR00714">
    <property type="entry name" value="hscB"/>
    <property type="match status" value="1"/>
</dbReference>
<dbReference type="GO" id="GO:0051087">
    <property type="term" value="F:protein-folding chaperone binding"/>
    <property type="evidence" value="ECO:0007669"/>
    <property type="project" value="InterPro"/>
</dbReference>
<dbReference type="GO" id="GO:0001671">
    <property type="term" value="F:ATPase activator activity"/>
    <property type="evidence" value="ECO:0007669"/>
    <property type="project" value="InterPro"/>
</dbReference>
<dbReference type="GO" id="GO:0044571">
    <property type="term" value="P:[2Fe-2S] cluster assembly"/>
    <property type="evidence" value="ECO:0007669"/>
    <property type="project" value="InterPro"/>
</dbReference>
<dbReference type="AlphaFoldDB" id="A0A8H5EVT0"/>
<comment type="caution">
    <text evidence="4">The sequence shown here is derived from an EMBL/GenBank/DDBJ whole genome shotgun (WGS) entry which is preliminary data.</text>
</comment>
<evidence type="ECO:0000256" key="1">
    <source>
        <dbReference type="ARBA" id="ARBA00010476"/>
    </source>
</evidence>
<dbReference type="EMBL" id="JAACJK010000222">
    <property type="protein sequence ID" value="KAF5314172.1"/>
    <property type="molecule type" value="Genomic_DNA"/>
</dbReference>
<dbReference type="InterPro" id="IPR036386">
    <property type="entry name" value="HscB_C_sf"/>
</dbReference>
<dbReference type="InterPro" id="IPR009073">
    <property type="entry name" value="HscB_oligo_C"/>
</dbReference>
<dbReference type="Gene3D" id="1.10.287.110">
    <property type="entry name" value="DnaJ domain"/>
    <property type="match status" value="1"/>
</dbReference>
<evidence type="ECO:0000256" key="2">
    <source>
        <dbReference type="ARBA" id="ARBA00023186"/>
    </source>
</evidence>
<dbReference type="Pfam" id="PF07743">
    <property type="entry name" value="HSCB_C"/>
    <property type="match status" value="1"/>
</dbReference>
<organism evidence="4 5">
    <name type="scientific">Ephemerocybe angulata</name>
    <dbReference type="NCBI Taxonomy" id="980116"/>
    <lineage>
        <taxon>Eukaryota</taxon>
        <taxon>Fungi</taxon>
        <taxon>Dikarya</taxon>
        <taxon>Basidiomycota</taxon>
        <taxon>Agaricomycotina</taxon>
        <taxon>Agaricomycetes</taxon>
        <taxon>Agaricomycetidae</taxon>
        <taxon>Agaricales</taxon>
        <taxon>Agaricineae</taxon>
        <taxon>Psathyrellaceae</taxon>
        <taxon>Ephemerocybe</taxon>
    </lineage>
</organism>
<evidence type="ECO:0000313" key="4">
    <source>
        <dbReference type="EMBL" id="KAF5314172.1"/>
    </source>
</evidence>
<keyword evidence="2" id="KW-0143">Chaperone</keyword>
<dbReference type="SUPFAM" id="SSF47144">
    <property type="entry name" value="HSC20 (HSCB), C-terminal oligomerisation domain"/>
    <property type="match status" value="1"/>
</dbReference>
<comment type="similarity">
    <text evidence="1">Belongs to the HscB family.</text>
</comment>
<proteinExistence type="inferred from homology"/>
<name>A0A8H5EVT0_9AGAR</name>
<sequence>MQSLLLRASQRAFVVATRAPRTTLPRATAPRQRYLHNTVPRRAQSSPKACPVCTQPLPGPVPACTKCWNIFALPADVSHHELLGLDYDPNPFVVDLPTLKKRFRDAQSICHPDSWASKNPSQKDVAQALSARVNHAYQTLLNPLPRAEYILERNGVHISEVDQAQDMMFMAEIMEARETIDDAENPEEVRALLEENEDKISATVKELESLFKDRDYASAKAATIRLRYLQGIHRAAKRWLDNH</sequence>
<evidence type="ECO:0000313" key="5">
    <source>
        <dbReference type="Proteomes" id="UP000541558"/>
    </source>
</evidence>
<dbReference type="InterPro" id="IPR001623">
    <property type="entry name" value="DnaJ_domain"/>
</dbReference>